<keyword evidence="12" id="KW-1185">Reference proteome</keyword>
<evidence type="ECO:0000256" key="9">
    <source>
        <dbReference type="SAM" id="Phobius"/>
    </source>
</evidence>
<keyword evidence="5 9" id="KW-1133">Transmembrane helix</keyword>
<name>A0A913Z3N7_PATMI</name>
<dbReference type="Proteomes" id="UP000887568">
    <property type="component" value="Unplaced"/>
</dbReference>
<dbReference type="OMA" id="IATWHFQ"/>
<dbReference type="PANTHER" id="PTHR12560">
    <property type="entry name" value="LONGEVITY ASSURANCE FACTOR 1 LAG1"/>
    <property type="match status" value="1"/>
</dbReference>
<organism evidence="11 12">
    <name type="scientific">Patiria miniata</name>
    <name type="common">Bat star</name>
    <name type="synonym">Asterina miniata</name>
    <dbReference type="NCBI Taxonomy" id="46514"/>
    <lineage>
        <taxon>Eukaryota</taxon>
        <taxon>Metazoa</taxon>
        <taxon>Echinodermata</taxon>
        <taxon>Eleutherozoa</taxon>
        <taxon>Asterozoa</taxon>
        <taxon>Asteroidea</taxon>
        <taxon>Valvatacea</taxon>
        <taxon>Valvatida</taxon>
        <taxon>Asterinidae</taxon>
        <taxon>Patiria</taxon>
    </lineage>
</organism>
<feature type="transmembrane region" description="Helical" evidence="9">
    <location>
        <begin position="139"/>
        <end position="161"/>
    </location>
</feature>
<comment type="subcellular location">
    <subcellularLocation>
        <location evidence="1">Membrane</location>
        <topology evidence="1">Multi-pass membrane protein</topology>
    </subcellularLocation>
</comment>
<dbReference type="InterPro" id="IPR006634">
    <property type="entry name" value="TLC-dom"/>
</dbReference>
<evidence type="ECO:0000256" key="8">
    <source>
        <dbReference type="SAM" id="MobiDB-lite"/>
    </source>
</evidence>
<comment type="pathway">
    <text evidence="2">Lipid metabolism; sphingolipid metabolism.</text>
</comment>
<dbReference type="GO" id="GO:0050291">
    <property type="term" value="F:sphingosine N-acyltransferase activity"/>
    <property type="evidence" value="ECO:0007669"/>
    <property type="project" value="InterPro"/>
</dbReference>
<dbReference type="EnsemblMetazoa" id="XM_038189703.1">
    <property type="protein sequence ID" value="XP_038045631.1"/>
    <property type="gene ID" value="LOC119720146"/>
</dbReference>
<evidence type="ECO:0000313" key="11">
    <source>
        <dbReference type="EnsemblMetazoa" id="XP_038045631.1"/>
    </source>
</evidence>
<dbReference type="Pfam" id="PF03798">
    <property type="entry name" value="TRAM_LAG1_CLN8"/>
    <property type="match status" value="1"/>
</dbReference>
<comment type="pathway">
    <text evidence="3">Sphingolipid metabolism.</text>
</comment>
<dbReference type="SMART" id="SM00724">
    <property type="entry name" value="TLC"/>
    <property type="match status" value="1"/>
</dbReference>
<evidence type="ECO:0000256" key="4">
    <source>
        <dbReference type="ARBA" id="ARBA00022692"/>
    </source>
</evidence>
<feature type="transmembrane region" description="Helical" evidence="9">
    <location>
        <begin position="231"/>
        <end position="251"/>
    </location>
</feature>
<keyword evidence="6 7" id="KW-0472">Membrane</keyword>
<evidence type="ECO:0000313" key="12">
    <source>
        <dbReference type="Proteomes" id="UP000887568"/>
    </source>
</evidence>
<keyword evidence="4 7" id="KW-0812">Transmembrane</keyword>
<evidence type="ECO:0000256" key="3">
    <source>
        <dbReference type="ARBA" id="ARBA00004991"/>
    </source>
</evidence>
<protein>
    <recommendedName>
        <fullName evidence="10">TLC domain-containing protein</fullName>
    </recommendedName>
</protein>
<dbReference type="InterPro" id="IPR016439">
    <property type="entry name" value="Lag1/Lac1-like"/>
</dbReference>
<feature type="transmembrane region" description="Helical" evidence="9">
    <location>
        <begin position="52"/>
        <end position="74"/>
    </location>
</feature>
<evidence type="ECO:0000256" key="7">
    <source>
        <dbReference type="PROSITE-ProRule" id="PRU00205"/>
    </source>
</evidence>
<feature type="compositionally biased region" description="Basic and acidic residues" evidence="8">
    <location>
        <begin position="331"/>
        <end position="341"/>
    </location>
</feature>
<reference evidence="11" key="1">
    <citation type="submission" date="2022-11" db="UniProtKB">
        <authorList>
            <consortium name="EnsemblMetazoa"/>
        </authorList>
    </citation>
    <scope>IDENTIFICATION</scope>
</reference>
<dbReference type="CTD" id="10715"/>
<dbReference type="PANTHER" id="PTHR12560:SF58">
    <property type="entry name" value="CERAMIDE SYNTHASE 1"/>
    <property type="match status" value="1"/>
</dbReference>
<dbReference type="RefSeq" id="XP_038045631.1">
    <property type="nucleotide sequence ID" value="XM_038189703.1"/>
</dbReference>
<evidence type="ECO:0000259" key="10">
    <source>
        <dbReference type="PROSITE" id="PS50922"/>
    </source>
</evidence>
<dbReference type="GO" id="GO:0016020">
    <property type="term" value="C:membrane"/>
    <property type="evidence" value="ECO:0007669"/>
    <property type="project" value="UniProtKB-SubCell"/>
</dbReference>
<feature type="domain" description="TLC" evidence="10">
    <location>
        <begin position="89"/>
        <end position="306"/>
    </location>
</feature>
<accession>A0A913Z3N7</accession>
<evidence type="ECO:0000256" key="6">
    <source>
        <dbReference type="ARBA" id="ARBA00023136"/>
    </source>
</evidence>
<dbReference type="GO" id="GO:0046513">
    <property type="term" value="P:ceramide biosynthetic process"/>
    <property type="evidence" value="ECO:0007669"/>
    <property type="project" value="InterPro"/>
</dbReference>
<sequence length="377" mass="44083">MGITDLFFYPDYYGLVKTFLTEMPEYYRTEPIHPDGFLGEVRTYCEAKWSDLFLVVILAITWTMLRYLLTMCVFKPTATAYNLTKGNINKMAESAWRMFFYITSWSYVAYVVFQSEFDIFGDPPSVFKGWAPGMVVPPLIYWAYAIQCSFYLHCFFATIFLDVWRSDSIMLIVHHVLTLSLISFSYASRYHNVGMLVLFCHDFCDICLEFSKINIYFKIRGDGSFHRIHDFGANVGFVFFSSSWLLLRMYWFPLKVLYSILPSTAKVYYEGHLPFGLEFNVMLWLLFGMDVYWFSFIILFLVRILTGSMKELEDIREETDEEVVKLKKEKELKEQQKKEGGENTDQACNGVVEGNIKNGDSVKQRRKNPDENGKDGH</sequence>
<dbReference type="AlphaFoldDB" id="A0A913Z3N7"/>
<dbReference type="GeneID" id="119720146"/>
<evidence type="ECO:0000256" key="1">
    <source>
        <dbReference type="ARBA" id="ARBA00004141"/>
    </source>
</evidence>
<dbReference type="OrthoDB" id="537032at2759"/>
<evidence type="ECO:0000256" key="5">
    <source>
        <dbReference type="ARBA" id="ARBA00022989"/>
    </source>
</evidence>
<feature type="transmembrane region" description="Helical" evidence="9">
    <location>
        <begin position="95"/>
        <end position="113"/>
    </location>
</feature>
<dbReference type="PROSITE" id="PS50922">
    <property type="entry name" value="TLC"/>
    <property type="match status" value="1"/>
</dbReference>
<proteinExistence type="predicted"/>
<feature type="region of interest" description="Disordered" evidence="8">
    <location>
        <begin position="331"/>
        <end position="377"/>
    </location>
</feature>
<evidence type="ECO:0000256" key="2">
    <source>
        <dbReference type="ARBA" id="ARBA00004760"/>
    </source>
</evidence>
<feature type="compositionally biased region" description="Basic and acidic residues" evidence="8">
    <location>
        <begin position="360"/>
        <end position="377"/>
    </location>
</feature>
<feature type="transmembrane region" description="Helical" evidence="9">
    <location>
        <begin position="281"/>
        <end position="302"/>
    </location>
</feature>